<evidence type="ECO:0000313" key="1">
    <source>
        <dbReference type="EMBL" id="VFK61390.1"/>
    </source>
</evidence>
<protein>
    <submittedName>
        <fullName evidence="1">Uncharacterized protein</fullName>
    </submittedName>
</protein>
<sequence>MTERVVDENIWFRLGRVRYRKNKNPEKTSAHAKAHPLLVLARSASMFV</sequence>
<gene>
    <name evidence="1" type="ORF">BECKUNK1418G_GA0071005_101717</name>
</gene>
<organism evidence="1">
    <name type="scientific">Candidatus Kentrum sp. UNK</name>
    <dbReference type="NCBI Taxonomy" id="2126344"/>
    <lineage>
        <taxon>Bacteria</taxon>
        <taxon>Pseudomonadati</taxon>
        <taxon>Pseudomonadota</taxon>
        <taxon>Gammaproteobacteria</taxon>
        <taxon>Candidatus Kentrum</taxon>
    </lineage>
</organism>
<reference evidence="1" key="1">
    <citation type="submission" date="2019-02" db="EMBL/GenBank/DDBJ databases">
        <authorList>
            <person name="Gruber-Vodicka R. H."/>
            <person name="Seah K. B. B."/>
        </authorList>
    </citation>
    <scope>NUCLEOTIDE SEQUENCE</scope>
    <source>
        <strain evidence="1">BECK_BY8</strain>
    </source>
</reference>
<name>A0A451A5S8_9GAMM</name>
<dbReference type="EMBL" id="CAADFZ010000017">
    <property type="protein sequence ID" value="VFK61390.1"/>
    <property type="molecule type" value="Genomic_DNA"/>
</dbReference>
<proteinExistence type="predicted"/>
<accession>A0A451A5S8</accession>
<dbReference type="AlphaFoldDB" id="A0A451A5S8"/>